<dbReference type="GO" id="GO:0042162">
    <property type="term" value="F:telomeric DNA binding"/>
    <property type="evidence" value="ECO:0007669"/>
    <property type="project" value="TreeGrafter"/>
</dbReference>
<reference evidence="3 4" key="1">
    <citation type="submission" date="2019-02" db="EMBL/GenBank/DDBJ databases">
        <title>Genome sequencing of the rare red list fungi Dentipellis fragilis.</title>
        <authorList>
            <person name="Buettner E."/>
            <person name="Kellner H."/>
        </authorList>
    </citation>
    <scope>NUCLEOTIDE SEQUENCE [LARGE SCALE GENOMIC DNA]</scope>
    <source>
        <strain evidence="3 4">DSM 105465</strain>
    </source>
</reference>
<dbReference type="EMBL" id="SEOQ01000038">
    <property type="protein sequence ID" value="TFY71744.1"/>
    <property type="molecule type" value="Genomic_DNA"/>
</dbReference>
<dbReference type="GO" id="GO:0004540">
    <property type="term" value="F:RNA nuclease activity"/>
    <property type="evidence" value="ECO:0007669"/>
    <property type="project" value="UniProtKB-ARBA"/>
</dbReference>
<sequence>MDINTNGVLFTAQAAGRQMHNEQGACASHSQSAAEIDEEGVGAACNDGAAIGRVGPDTERDAPRHAAALGTTGADETDAFVRGGADDAHFAGPRMGVVQHEQVGGAADGAKHGLRTGAKEDTREHAIARAYLHDGGRVQRPGVIRPGAKWLAMELMRDNRMTAAYLDKQPHLLEKWSELNPLGRLGRPDELRGVVAWLASDASTFCTGSDILLRLRRTSTAQQNVLPLTVLLFFPPSIMLDHHRKPKDLDPSPKPTDLAERMVAMQRKKAAQNRSRDRPERTTQSPVTAARSPPSPASARKHITPTPTPQTALADADPEDFSRRLKISSSPRPSHANGHGHAKQQSKLYHPETDPIPMRRTAEPEPISDSASSSNAPRPPSKREHPPARDASGQRQLFDPSKHDPMRFARKPVPTPKSSGDYVSVSSASSYAQSISSSNFTLSSTTDGSSTSSSVFDRDRSESKTNAFSTQLKKLYRDISALETKILREDQEENTDESSRVVLRGGAEVGAEDSEKAKWKKMIDDHKQLAEMMRNLLEISLAHGVPTSLRNIPQKYNIIIRLWTHAFHRILENLRRSSFSSKIALEHLQDFIYYAYTFYTGLLEERTLEDYRAAWLEALGDLARYRMAVAAMVTAPAPLSSALTSAAVLGSAHRSTPTSTAANASGAVSTISERPAARIDDSPTPSIGIIAARNFELEPEKERWRKIAREWFGAGVTDKPGNGKLHHHLGLLSREAEGEELRGVYHFVKSMIVLHPFKTSRESVLPFWSPAAQARRALPDARTSDLFLLLHGMLFTNIQLDDFAPTLARLMERLAIEDPEEREWTMMAAINIGAILEFGKQGIMYRTGALGSIDERKGSAGAATNGTKVKLAKRANGADEGDDKKMDVDGEERRSSMENGAAGTSPRPPAAAQESPALSEASAQGTEPPPAFTLALQLTFTMLTYVLERPERSVGHFGRRSVNPYLTVVLTFLATMLKNPNALAAIERSVPWEALAHFLTKAPSVTVLADGATTLSRLAALPEDWCIRGMNWGGRQLYEQGFWKGAGERKMEMEVLDESEDNVGSEDVIIEDDDDDDAPSRDDKPKSAAARLAQEQRELREKRWQRAVWAGVRIAKVVSGFQWMDGKKRAREEMAEEERRKRGTRWGDDFMDIDEDEMEAAEDSEEQSEDDENDTEEIKALKARRRYLRSLLQSSERNVPPPQPRRTRPRPPRAAPTRPSLKLVPGYTVLVPDTNILLSSLSLLASLIESNRWTIVVPLPVIMELDGLATNHTPLGEAAKAAVDYIQAHVRSHSTSLKLQTSRGNYLSSLTFRSEQVDFDDPSAWERNMDDLILKAAIWQDEHWVDRSAFLSADGEKSRDTAGASKVVLLSLDRNLRLKARSRQLDAATEKDLASLLAAAA</sequence>
<feature type="region of interest" description="Disordered" evidence="1">
    <location>
        <begin position="1192"/>
        <end position="1220"/>
    </location>
</feature>
<dbReference type="PANTHER" id="PTHR15696">
    <property type="entry name" value="SMG-7 SUPPRESSOR WITH MORPHOLOGICAL EFFECT ON GENITALIA PROTEIN 7"/>
    <property type="match status" value="1"/>
</dbReference>
<dbReference type="Gene3D" id="1.25.40.10">
    <property type="entry name" value="Tetratricopeptide repeat domain"/>
    <property type="match status" value="1"/>
</dbReference>
<dbReference type="OrthoDB" id="2017974at2759"/>
<dbReference type="PANTHER" id="PTHR15696:SF0">
    <property type="entry name" value="TELOMERASE-BINDING PROTEIN EST1A"/>
    <property type="match status" value="1"/>
</dbReference>
<feature type="compositionally biased region" description="Acidic residues" evidence="1">
    <location>
        <begin position="1057"/>
        <end position="1077"/>
    </location>
</feature>
<evidence type="ECO:0000259" key="2">
    <source>
        <dbReference type="SMART" id="SM00670"/>
    </source>
</evidence>
<keyword evidence="4" id="KW-1185">Reference proteome</keyword>
<dbReference type="Proteomes" id="UP000298327">
    <property type="component" value="Unassembled WGS sequence"/>
</dbReference>
<evidence type="ECO:0000256" key="1">
    <source>
        <dbReference type="SAM" id="MobiDB-lite"/>
    </source>
</evidence>
<feature type="region of interest" description="Disordered" evidence="1">
    <location>
        <begin position="265"/>
        <end position="424"/>
    </location>
</feature>
<feature type="compositionally biased region" description="Low complexity" evidence="1">
    <location>
        <begin position="364"/>
        <end position="376"/>
    </location>
</feature>
<dbReference type="InterPro" id="IPR045153">
    <property type="entry name" value="Est1/Ebs1-like"/>
</dbReference>
<feature type="compositionally biased region" description="Basic and acidic residues" evidence="1">
    <location>
        <begin position="1125"/>
        <end position="1148"/>
    </location>
</feature>
<dbReference type="Pfam" id="PF10373">
    <property type="entry name" value="EST1_DNA_bind"/>
    <property type="match status" value="1"/>
</dbReference>
<feature type="compositionally biased region" description="Low complexity" evidence="1">
    <location>
        <begin position="438"/>
        <end position="454"/>
    </location>
</feature>
<dbReference type="Pfam" id="PF13561">
    <property type="entry name" value="adh_short_C2"/>
    <property type="match status" value="1"/>
</dbReference>
<dbReference type="STRING" id="205917.A0A4Y9ZBA2"/>
<evidence type="ECO:0000313" key="3">
    <source>
        <dbReference type="EMBL" id="TFY71744.1"/>
    </source>
</evidence>
<organism evidence="3 4">
    <name type="scientific">Dentipellis fragilis</name>
    <dbReference type="NCBI Taxonomy" id="205917"/>
    <lineage>
        <taxon>Eukaryota</taxon>
        <taxon>Fungi</taxon>
        <taxon>Dikarya</taxon>
        <taxon>Basidiomycota</taxon>
        <taxon>Agaricomycotina</taxon>
        <taxon>Agaricomycetes</taxon>
        <taxon>Russulales</taxon>
        <taxon>Hericiaceae</taxon>
        <taxon>Dentipellis</taxon>
    </lineage>
</organism>
<dbReference type="Pfam" id="PF13638">
    <property type="entry name" value="PIN_4"/>
    <property type="match status" value="1"/>
</dbReference>
<gene>
    <name evidence="3" type="ORF">EVG20_g1267</name>
</gene>
<dbReference type="InterPro" id="IPR011990">
    <property type="entry name" value="TPR-like_helical_dom_sf"/>
</dbReference>
<dbReference type="GO" id="GO:0005697">
    <property type="term" value="C:telomerase holoenzyme complex"/>
    <property type="evidence" value="ECO:0007669"/>
    <property type="project" value="TreeGrafter"/>
</dbReference>
<feature type="region of interest" description="Disordered" evidence="1">
    <location>
        <begin position="871"/>
        <end position="928"/>
    </location>
</feature>
<feature type="domain" description="PIN" evidence="2">
    <location>
        <begin position="1228"/>
        <end position="1378"/>
    </location>
</feature>
<dbReference type="SMART" id="SM00670">
    <property type="entry name" value="PINc"/>
    <property type="match status" value="1"/>
</dbReference>
<accession>A0A4Y9ZBA2</accession>
<comment type="caution">
    <text evidence="3">The sequence shown here is derived from an EMBL/GenBank/DDBJ whole genome shotgun (WGS) entry which is preliminary data.</text>
</comment>
<dbReference type="Gene3D" id="3.40.50.1010">
    <property type="entry name" value="5'-nuclease"/>
    <property type="match status" value="1"/>
</dbReference>
<name>A0A4Y9ZBA2_9AGAM</name>
<proteinExistence type="predicted"/>
<protein>
    <recommendedName>
        <fullName evidence="2">PIN domain-containing protein</fullName>
    </recommendedName>
</protein>
<dbReference type="CDD" id="cd09880">
    <property type="entry name" value="PIN_Smg5-6-like"/>
    <property type="match status" value="1"/>
</dbReference>
<dbReference type="Gene3D" id="3.40.50.720">
    <property type="entry name" value="NAD(P)-binding Rossmann-like Domain"/>
    <property type="match status" value="1"/>
</dbReference>
<feature type="region of interest" description="Disordered" evidence="1">
    <location>
        <begin position="438"/>
        <end position="464"/>
    </location>
</feature>
<dbReference type="SUPFAM" id="SSF48452">
    <property type="entry name" value="TPR-like"/>
    <property type="match status" value="1"/>
</dbReference>
<dbReference type="InterPro" id="IPR002716">
    <property type="entry name" value="PIN_dom"/>
</dbReference>
<dbReference type="InterPro" id="IPR036291">
    <property type="entry name" value="NAD(P)-bd_dom_sf"/>
</dbReference>
<feature type="region of interest" description="Disordered" evidence="1">
    <location>
        <begin position="1125"/>
        <end position="1151"/>
    </location>
</feature>
<dbReference type="SUPFAM" id="SSF88723">
    <property type="entry name" value="PIN domain-like"/>
    <property type="match status" value="1"/>
</dbReference>
<feature type="region of interest" description="Disordered" evidence="1">
    <location>
        <begin position="1057"/>
        <end position="1088"/>
    </location>
</feature>
<dbReference type="InterPro" id="IPR018834">
    <property type="entry name" value="DNA/RNA-bd_Est1-type"/>
</dbReference>
<evidence type="ECO:0000313" key="4">
    <source>
        <dbReference type="Proteomes" id="UP000298327"/>
    </source>
</evidence>
<dbReference type="InterPro" id="IPR029060">
    <property type="entry name" value="PIN-like_dom_sf"/>
</dbReference>
<dbReference type="GO" id="GO:0070034">
    <property type="term" value="F:telomerase RNA binding"/>
    <property type="evidence" value="ECO:0007669"/>
    <property type="project" value="TreeGrafter"/>
</dbReference>
<dbReference type="InterPro" id="IPR002347">
    <property type="entry name" value="SDR_fam"/>
</dbReference>
<feature type="compositionally biased region" description="Basic and acidic residues" evidence="1">
    <location>
        <begin position="882"/>
        <end position="896"/>
    </location>
</feature>
<dbReference type="SUPFAM" id="SSF51735">
    <property type="entry name" value="NAD(P)-binding Rossmann-fold domains"/>
    <property type="match status" value="1"/>
</dbReference>
<dbReference type="GO" id="GO:0000184">
    <property type="term" value="P:nuclear-transcribed mRNA catabolic process, nonsense-mediated decay"/>
    <property type="evidence" value="ECO:0007669"/>
    <property type="project" value="TreeGrafter"/>
</dbReference>